<evidence type="ECO:0000256" key="4">
    <source>
        <dbReference type="ARBA" id="ARBA00022576"/>
    </source>
</evidence>
<comment type="catalytic activity">
    <reaction evidence="1 8">
        <text>D-fructose 6-phosphate + L-glutamine = D-glucosamine 6-phosphate + L-glutamate</text>
        <dbReference type="Rhea" id="RHEA:13237"/>
        <dbReference type="ChEBI" id="CHEBI:29985"/>
        <dbReference type="ChEBI" id="CHEBI:58359"/>
        <dbReference type="ChEBI" id="CHEBI:58725"/>
        <dbReference type="ChEBI" id="CHEBI:61527"/>
        <dbReference type="EC" id="2.6.1.16"/>
    </reaction>
</comment>
<dbReference type="RefSeq" id="WP_145197099.1">
    <property type="nucleotide sequence ID" value="NZ_CP036434.1"/>
</dbReference>
<dbReference type="GO" id="GO:0005975">
    <property type="term" value="P:carbohydrate metabolic process"/>
    <property type="evidence" value="ECO:0007669"/>
    <property type="project" value="UniProtKB-UniRule"/>
</dbReference>
<dbReference type="InterPro" id="IPR035490">
    <property type="entry name" value="GlmS/FrlB_SIS"/>
</dbReference>
<dbReference type="GO" id="GO:0097367">
    <property type="term" value="F:carbohydrate derivative binding"/>
    <property type="evidence" value="ECO:0007669"/>
    <property type="project" value="InterPro"/>
</dbReference>
<dbReference type="GO" id="GO:0005829">
    <property type="term" value="C:cytosol"/>
    <property type="evidence" value="ECO:0007669"/>
    <property type="project" value="TreeGrafter"/>
</dbReference>
<gene>
    <name evidence="8 11" type="primary">glmS</name>
    <name evidence="11" type="ORF">Poly30_22130</name>
</gene>
<dbReference type="HAMAP" id="MF_00164">
    <property type="entry name" value="GlmS"/>
    <property type="match status" value="1"/>
</dbReference>
<keyword evidence="8" id="KW-0963">Cytoplasm</keyword>
<organism evidence="11 12">
    <name type="scientific">Saltatorellus ferox</name>
    <dbReference type="NCBI Taxonomy" id="2528018"/>
    <lineage>
        <taxon>Bacteria</taxon>
        <taxon>Pseudomonadati</taxon>
        <taxon>Planctomycetota</taxon>
        <taxon>Planctomycetia</taxon>
        <taxon>Planctomycetia incertae sedis</taxon>
        <taxon>Saltatorellus</taxon>
    </lineage>
</organism>
<dbReference type="PANTHER" id="PTHR10937">
    <property type="entry name" value="GLUCOSAMINE--FRUCTOSE-6-PHOSPHATE AMINOTRANSFERASE, ISOMERIZING"/>
    <property type="match status" value="1"/>
</dbReference>
<comment type="subcellular location">
    <subcellularLocation>
        <location evidence="8">Cytoplasm</location>
    </subcellularLocation>
</comment>
<feature type="domain" description="Glutamine amidotransferase type-2" evidence="9">
    <location>
        <begin position="2"/>
        <end position="226"/>
    </location>
</feature>
<sequence length="618" mass="65532">MCGIVGALVSSGSVTPGLIAGLSVLEYRGYDSAGIAVARGGEITVRKRRGRLANLEEAILDGSMEGALAGIGHTRWATHGEPSDANAHPHTGRSSGLALVHNGIVENYLDLKRELLNEGEAFTSETDTEVLARMLDRLWTQGGGDEAALVAAVRTAIPRVRGYYALAVLANCPTGPVLLAVRQGPPLVVGVTPEGGFLSSDMLGVAPHTRELVYLEDGDIALIGPGRLDITGSDGSVVTREARTVQWDPADSGKGGYPHYMLKEIHEQPDVIARTAFDRIDLGAGDVRFEGGGFDDAFCRSVERIQILGCGTALHAGQIAKYLIEGLAHIPVDVDFASEFRYRDPRIVPGTLALAITQSGETADTLAATRLARELGARVASICNVAGSSQVRESDATILTYAGPEIGVASTKAFTAQVAAATLLAIRLARGRGVMHEHKARQLLEEFRMIRPKIESLLTDEAIARTREIARKHAGARGFLFLGRGVNYPVALEGALKLKEIAYVHAEGYAAGEMKHGPIALIDPGMTILAINSVGHVAEKTRANIEQVKARGGVTVSVGSDDLSHSIADSAVPVPATDEWLSPILNSIPLQLIAYHIAEIHGCDIDKPRNLAKSVTVE</sequence>
<dbReference type="InterPro" id="IPR047084">
    <property type="entry name" value="GFAT_N"/>
</dbReference>
<evidence type="ECO:0000259" key="10">
    <source>
        <dbReference type="PROSITE" id="PS51464"/>
    </source>
</evidence>
<dbReference type="Gene3D" id="3.40.50.10490">
    <property type="entry name" value="Glucose-6-phosphate isomerase like protein, domain 1"/>
    <property type="match status" value="2"/>
</dbReference>
<dbReference type="OrthoDB" id="106547at2"/>
<feature type="initiator methionine" description="Removed" evidence="8">
    <location>
        <position position="1"/>
    </location>
</feature>
<keyword evidence="6" id="KW-0677">Repeat</keyword>
<dbReference type="InterPro" id="IPR046348">
    <property type="entry name" value="SIS_dom_sf"/>
</dbReference>
<proteinExistence type="inferred from homology"/>
<dbReference type="PANTHER" id="PTHR10937:SF0">
    <property type="entry name" value="GLUTAMINE--FRUCTOSE-6-PHOSPHATE TRANSAMINASE (ISOMERIZING)"/>
    <property type="match status" value="1"/>
</dbReference>
<evidence type="ECO:0000259" key="9">
    <source>
        <dbReference type="PROSITE" id="PS51278"/>
    </source>
</evidence>
<evidence type="ECO:0000256" key="7">
    <source>
        <dbReference type="ARBA" id="ARBA00022962"/>
    </source>
</evidence>
<feature type="active site" description="Nucleophile; for GATase activity" evidence="8">
    <location>
        <position position="2"/>
    </location>
</feature>
<dbReference type="EC" id="2.6.1.16" evidence="2 8"/>
<dbReference type="Pfam" id="PF01380">
    <property type="entry name" value="SIS"/>
    <property type="match status" value="2"/>
</dbReference>
<evidence type="ECO:0000256" key="2">
    <source>
        <dbReference type="ARBA" id="ARBA00012916"/>
    </source>
</evidence>
<evidence type="ECO:0000256" key="1">
    <source>
        <dbReference type="ARBA" id="ARBA00001031"/>
    </source>
</evidence>
<dbReference type="FunFam" id="3.40.50.10490:FF:000001">
    <property type="entry name" value="Glutamine--fructose-6-phosphate aminotransferase [isomerizing]"/>
    <property type="match status" value="1"/>
</dbReference>
<dbReference type="SUPFAM" id="SSF53697">
    <property type="entry name" value="SIS domain"/>
    <property type="match status" value="1"/>
</dbReference>
<dbReference type="GO" id="GO:0006047">
    <property type="term" value="P:UDP-N-acetylglucosamine metabolic process"/>
    <property type="evidence" value="ECO:0007669"/>
    <property type="project" value="TreeGrafter"/>
</dbReference>
<feature type="domain" description="SIS" evidence="10">
    <location>
        <begin position="469"/>
        <end position="608"/>
    </location>
</feature>
<keyword evidence="5 8" id="KW-0808">Transferase</keyword>
<dbReference type="GO" id="GO:0004360">
    <property type="term" value="F:glutamine-fructose-6-phosphate transaminase (isomerizing) activity"/>
    <property type="evidence" value="ECO:0007669"/>
    <property type="project" value="UniProtKB-UniRule"/>
</dbReference>
<evidence type="ECO:0000313" key="11">
    <source>
        <dbReference type="EMBL" id="QDV06698.1"/>
    </source>
</evidence>
<dbReference type="InterPro" id="IPR017932">
    <property type="entry name" value="GATase_2_dom"/>
</dbReference>
<keyword evidence="12" id="KW-1185">Reference proteome</keyword>
<feature type="active site" description="For Fru-6P isomerization activity" evidence="8">
    <location>
        <position position="613"/>
    </location>
</feature>
<comment type="function">
    <text evidence="8">Catalyzes the first step in hexosamine metabolism, converting fructose-6P into glucosamine-6P using glutamine as a nitrogen source.</text>
</comment>
<comment type="subunit">
    <text evidence="8">Homodimer.</text>
</comment>
<dbReference type="CDD" id="cd05009">
    <property type="entry name" value="SIS_GlmS_GlmD_2"/>
    <property type="match status" value="1"/>
</dbReference>
<keyword evidence="7" id="KW-0315">Glutamine amidotransferase</keyword>
<dbReference type="InterPro" id="IPR005855">
    <property type="entry name" value="GFAT"/>
</dbReference>
<protein>
    <recommendedName>
        <fullName evidence="3 8">Glutamine--fructose-6-phosphate aminotransferase [isomerizing]</fullName>
        <ecNumber evidence="2 8">2.6.1.16</ecNumber>
    </recommendedName>
    <alternativeName>
        <fullName evidence="8">D-fructose-6-phosphate amidotransferase</fullName>
    </alternativeName>
    <alternativeName>
        <fullName evidence="8">GFAT</fullName>
    </alternativeName>
    <alternativeName>
        <fullName evidence="8">Glucosamine-6-phosphate synthase</fullName>
    </alternativeName>
    <alternativeName>
        <fullName evidence="8">Hexosephosphate aminotransferase</fullName>
    </alternativeName>
    <alternativeName>
        <fullName evidence="8">L-glutamine--D-fructose-6-phosphate amidotransferase</fullName>
    </alternativeName>
</protein>
<evidence type="ECO:0000313" key="12">
    <source>
        <dbReference type="Proteomes" id="UP000320390"/>
    </source>
</evidence>
<evidence type="ECO:0000256" key="3">
    <source>
        <dbReference type="ARBA" id="ARBA00016090"/>
    </source>
</evidence>
<keyword evidence="4 8" id="KW-0032">Aminotransferase</keyword>
<dbReference type="InterPro" id="IPR029055">
    <property type="entry name" value="Ntn_hydrolases_N"/>
</dbReference>
<dbReference type="InterPro" id="IPR035466">
    <property type="entry name" value="GlmS/AgaS_SIS"/>
</dbReference>
<dbReference type="CDD" id="cd00714">
    <property type="entry name" value="GFAT"/>
    <property type="match status" value="1"/>
</dbReference>
<dbReference type="PROSITE" id="PS51464">
    <property type="entry name" value="SIS"/>
    <property type="match status" value="2"/>
</dbReference>
<reference evidence="11 12" key="1">
    <citation type="submission" date="2019-02" db="EMBL/GenBank/DDBJ databases">
        <title>Deep-cultivation of Planctomycetes and their phenomic and genomic characterization uncovers novel biology.</title>
        <authorList>
            <person name="Wiegand S."/>
            <person name="Jogler M."/>
            <person name="Boedeker C."/>
            <person name="Pinto D."/>
            <person name="Vollmers J."/>
            <person name="Rivas-Marin E."/>
            <person name="Kohn T."/>
            <person name="Peeters S.H."/>
            <person name="Heuer A."/>
            <person name="Rast P."/>
            <person name="Oberbeckmann S."/>
            <person name="Bunk B."/>
            <person name="Jeske O."/>
            <person name="Meyerdierks A."/>
            <person name="Storesund J.E."/>
            <person name="Kallscheuer N."/>
            <person name="Luecker S."/>
            <person name="Lage O.M."/>
            <person name="Pohl T."/>
            <person name="Merkel B.J."/>
            <person name="Hornburger P."/>
            <person name="Mueller R.-W."/>
            <person name="Bruemmer F."/>
            <person name="Labrenz M."/>
            <person name="Spormann A.M."/>
            <person name="Op den Camp H."/>
            <person name="Overmann J."/>
            <person name="Amann R."/>
            <person name="Jetten M.S.M."/>
            <person name="Mascher T."/>
            <person name="Medema M.H."/>
            <person name="Devos D.P."/>
            <person name="Kaster A.-K."/>
            <person name="Ovreas L."/>
            <person name="Rohde M."/>
            <person name="Galperin M.Y."/>
            <person name="Jogler C."/>
        </authorList>
    </citation>
    <scope>NUCLEOTIDE SEQUENCE [LARGE SCALE GENOMIC DNA]</scope>
    <source>
        <strain evidence="11 12">Poly30</strain>
    </source>
</reference>
<dbReference type="GO" id="GO:0006002">
    <property type="term" value="P:fructose 6-phosphate metabolic process"/>
    <property type="evidence" value="ECO:0007669"/>
    <property type="project" value="TreeGrafter"/>
</dbReference>
<dbReference type="AlphaFoldDB" id="A0A518ERH4"/>
<dbReference type="GO" id="GO:0006487">
    <property type="term" value="P:protein N-linked glycosylation"/>
    <property type="evidence" value="ECO:0007669"/>
    <property type="project" value="TreeGrafter"/>
</dbReference>
<evidence type="ECO:0000256" key="5">
    <source>
        <dbReference type="ARBA" id="ARBA00022679"/>
    </source>
</evidence>
<evidence type="ECO:0000256" key="6">
    <source>
        <dbReference type="ARBA" id="ARBA00022737"/>
    </source>
</evidence>
<dbReference type="PROSITE" id="PS51278">
    <property type="entry name" value="GATASE_TYPE_2"/>
    <property type="match status" value="1"/>
</dbReference>
<name>A0A518ERH4_9BACT</name>
<dbReference type="Pfam" id="PF13522">
    <property type="entry name" value="GATase_6"/>
    <property type="match status" value="1"/>
</dbReference>
<dbReference type="Proteomes" id="UP000320390">
    <property type="component" value="Chromosome"/>
</dbReference>
<evidence type="ECO:0000256" key="8">
    <source>
        <dbReference type="HAMAP-Rule" id="MF_00164"/>
    </source>
</evidence>
<dbReference type="InterPro" id="IPR001347">
    <property type="entry name" value="SIS_dom"/>
</dbReference>
<dbReference type="Gene3D" id="3.60.20.10">
    <property type="entry name" value="Glutamine Phosphoribosylpyrophosphate, subunit 1, domain 1"/>
    <property type="match status" value="1"/>
</dbReference>
<dbReference type="CDD" id="cd05008">
    <property type="entry name" value="SIS_GlmS_GlmD_1"/>
    <property type="match status" value="1"/>
</dbReference>
<dbReference type="NCBIfam" id="TIGR01135">
    <property type="entry name" value="glmS"/>
    <property type="match status" value="1"/>
</dbReference>
<feature type="domain" description="SIS" evidence="10">
    <location>
        <begin position="294"/>
        <end position="434"/>
    </location>
</feature>
<accession>A0A518ERH4</accession>
<dbReference type="SUPFAM" id="SSF56235">
    <property type="entry name" value="N-terminal nucleophile aminohydrolases (Ntn hydrolases)"/>
    <property type="match status" value="1"/>
</dbReference>
<dbReference type="NCBIfam" id="NF001484">
    <property type="entry name" value="PRK00331.1"/>
    <property type="match status" value="1"/>
</dbReference>
<dbReference type="EMBL" id="CP036434">
    <property type="protein sequence ID" value="QDV06698.1"/>
    <property type="molecule type" value="Genomic_DNA"/>
</dbReference>